<protein>
    <recommendedName>
        <fullName evidence="3">NAD-dependent protein deacylase</fullName>
        <ecNumber evidence="3">2.3.1.286</ecNumber>
    </recommendedName>
    <alternativeName>
        <fullName evidence="3">Regulatory protein SIR2 homolog</fullName>
    </alternativeName>
</protein>
<organism evidence="6 7">
    <name type="scientific">Mycolicibacterium canariasense</name>
    <name type="common">Mycobacterium canariasense</name>
    <dbReference type="NCBI Taxonomy" id="228230"/>
    <lineage>
        <taxon>Bacteria</taxon>
        <taxon>Bacillati</taxon>
        <taxon>Actinomycetota</taxon>
        <taxon>Actinomycetes</taxon>
        <taxon>Mycobacteriales</taxon>
        <taxon>Mycobacteriaceae</taxon>
        <taxon>Mycolicibacterium</taxon>
    </lineage>
</organism>
<dbReference type="GO" id="GO:0036055">
    <property type="term" value="F:protein-succinyllysine desuccinylase activity"/>
    <property type="evidence" value="ECO:0007669"/>
    <property type="project" value="UniProtKB-UniRule"/>
</dbReference>
<dbReference type="InterPro" id="IPR026590">
    <property type="entry name" value="Ssirtuin_cat_dom"/>
</dbReference>
<evidence type="ECO:0000313" key="6">
    <source>
        <dbReference type="EMBL" id="GAS98008.1"/>
    </source>
</evidence>
<dbReference type="PANTHER" id="PTHR11085:SF4">
    <property type="entry name" value="NAD-DEPENDENT PROTEIN DEACYLASE"/>
    <property type="match status" value="1"/>
</dbReference>
<dbReference type="Pfam" id="PF02146">
    <property type="entry name" value="SIR2"/>
    <property type="match status" value="1"/>
</dbReference>
<evidence type="ECO:0000256" key="4">
    <source>
        <dbReference type="PROSITE-ProRule" id="PRU00236"/>
    </source>
</evidence>
<keyword evidence="7" id="KW-1185">Reference proteome</keyword>
<dbReference type="CDD" id="cd01412">
    <property type="entry name" value="SIRT5_Af1_CobB"/>
    <property type="match status" value="1"/>
</dbReference>
<dbReference type="GO" id="GO:0070403">
    <property type="term" value="F:NAD+ binding"/>
    <property type="evidence" value="ECO:0007669"/>
    <property type="project" value="UniProtKB-UniRule"/>
</dbReference>
<dbReference type="PANTHER" id="PTHR11085">
    <property type="entry name" value="NAD-DEPENDENT PROTEIN DEACYLASE SIRTUIN-5, MITOCHONDRIAL-RELATED"/>
    <property type="match status" value="1"/>
</dbReference>
<feature type="binding site" evidence="3 4">
    <location>
        <position position="127"/>
    </location>
    <ligand>
        <name>Zn(2+)</name>
        <dbReference type="ChEBI" id="CHEBI:29105"/>
    </ligand>
</feature>
<dbReference type="SUPFAM" id="SSF52467">
    <property type="entry name" value="DHS-like NAD/FAD-binding domain"/>
    <property type="match status" value="1"/>
</dbReference>
<dbReference type="HAMAP" id="MF_01121">
    <property type="entry name" value="Sirtuin_ClassIII"/>
    <property type="match status" value="1"/>
</dbReference>
<feature type="binding site" evidence="3">
    <location>
        <position position="65"/>
    </location>
    <ligand>
        <name>substrate</name>
    </ligand>
</feature>
<dbReference type="GO" id="GO:0008270">
    <property type="term" value="F:zinc ion binding"/>
    <property type="evidence" value="ECO:0007669"/>
    <property type="project" value="UniProtKB-UniRule"/>
</dbReference>
<proteinExistence type="inferred from homology"/>
<dbReference type="InterPro" id="IPR029035">
    <property type="entry name" value="DHS-like_NAD/FAD-binding_dom"/>
</dbReference>
<comment type="domain">
    <text evidence="3">2 residues (Tyr-65 and Arg-68) present in a large hydrophobic pocket are probably involved in substrate specificity. They are important for desuccinylation activity, but dispensable for deacetylation activity.</text>
</comment>
<feature type="binding site" evidence="3">
    <location>
        <position position="233"/>
    </location>
    <ligand>
        <name>NAD(+)</name>
        <dbReference type="ChEBI" id="CHEBI:57540"/>
    </ligand>
</feature>
<comment type="cofactor">
    <cofactor evidence="3">
        <name>Zn(2+)</name>
        <dbReference type="ChEBI" id="CHEBI:29105"/>
    </cofactor>
    <text evidence="3">Binds 1 zinc ion per subunit.</text>
</comment>
<reference evidence="7" key="1">
    <citation type="journal article" date="2016" name="Genome Announc.">
        <title>Draft Genome Sequences of Five Rapidly Growing Mycobacterium Species, M. thermoresistibile, M. fortuitum subsp. acetamidolyticum, M. canariasense, M. brisbanense, and M. novocastrense.</title>
        <authorList>
            <person name="Katahira K."/>
            <person name="Ogura Y."/>
            <person name="Gotoh Y."/>
            <person name="Hayashi T."/>
        </authorList>
    </citation>
    <scope>NUCLEOTIDE SEQUENCE [LARGE SCALE GENOMIC DNA]</scope>
    <source>
        <strain evidence="7">JCM15298</strain>
    </source>
</reference>
<comment type="caution">
    <text evidence="3">Lacks conserved residue(s) required for the propagation of feature annotation.</text>
</comment>
<feature type="binding site" evidence="3">
    <location>
        <begin position="98"/>
        <end position="101"/>
    </location>
    <ligand>
        <name>NAD(+)</name>
        <dbReference type="ChEBI" id="CHEBI:57540"/>
    </ligand>
</feature>
<keyword evidence="3 4" id="KW-0479">Metal-binding</keyword>
<accession>A0A100WHB0</accession>
<feature type="binding site" evidence="3">
    <location>
        <begin position="215"/>
        <end position="217"/>
    </location>
    <ligand>
        <name>NAD(+)</name>
        <dbReference type="ChEBI" id="CHEBI:57540"/>
    </ligand>
</feature>
<evidence type="ECO:0000256" key="2">
    <source>
        <dbReference type="ARBA" id="ARBA00023027"/>
    </source>
</evidence>
<feature type="binding site" evidence="3">
    <location>
        <position position="68"/>
    </location>
    <ligand>
        <name>substrate</name>
    </ligand>
</feature>
<feature type="active site" description="Proton acceptor" evidence="3 4">
    <location>
        <position position="116"/>
    </location>
</feature>
<dbReference type="Gene3D" id="3.40.50.1220">
    <property type="entry name" value="TPP-binding domain"/>
    <property type="match status" value="1"/>
</dbReference>
<name>A0A100WHB0_MYCCR</name>
<evidence type="ECO:0000256" key="1">
    <source>
        <dbReference type="ARBA" id="ARBA00022679"/>
    </source>
</evidence>
<comment type="function">
    <text evidence="3">NAD-dependent lysine deacetylase and desuccinylase that specifically removes acetyl and succinyl groups on target proteins. Modulates the activities of several proteins which are inactive in their acylated form.</text>
</comment>
<comment type="subcellular location">
    <subcellularLocation>
        <location evidence="3">Cytoplasm</location>
    </subcellularLocation>
</comment>
<dbReference type="STRING" id="228230.RMCC_4973"/>
<feature type="binding site" evidence="3 4">
    <location>
        <position position="124"/>
    </location>
    <ligand>
        <name>Zn(2+)</name>
        <dbReference type="ChEBI" id="CHEBI:29105"/>
    </ligand>
</feature>
<dbReference type="Gene3D" id="3.30.1600.10">
    <property type="entry name" value="SIR2/SIRT2 'Small Domain"/>
    <property type="match status" value="1"/>
</dbReference>
<evidence type="ECO:0000313" key="7">
    <source>
        <dbReference type="Proteomes" id="UP000069443"/>
    </source>
</evidence>
<feature type="domain" description="Deacetylase sirtuin-type" evidence="5">
    <location>
        <begin position="1"/>
        <end position="247"/>
    </location>
</feature>
<dbReference type="NCBIfam" id="NF001753">
    <property type="entry name" value="PRK00481.1-3"/>
    <property type="match status" value="1"/>
</dbReference>
<dbReference type="InterPro" id="IPR050134">
    <property type="entry name" value="NAD-dep_sirtuin_deacylases"/>
</dbReference>
<dbReference type="InterPro" id="IPR027546">
    <property type="entry name" value="Sirtuin_class_III"/>
</dbReference>
<dbReference type="InterPro" id="IPR003000">
    <property type="entry name" value="Sirtuin"/>
</dbReference>
<gene>
    <name evidence="3" type="primary">cobB</name>
    <name evidence="6" type="ORF">RMCC_4973</name>
</gene>
<feature type="binding site" evidence="3 4">
    <location>
        <position position="150"/>
    </location>
    <ligand>
        <name>Zn(2+)</name>
        <dbReference type="ChEBI" id="CHEBI:29105"/>
    </ligand>
</feature>
<dbReference type="GO" id="GO:0017136">
    <property type="term" value="F:histone deacetylase activity, NAD-dependent"/>
    <property type="evidence" value="ECO:0007669"/>
    <property type="project" value="TreeGrafter"/>
</dbReference>
<dbReference type="GO" id="GO:0036054">
    <property type="term" value="F:protein-malonyllysine demalonylase activity"/>
    <property type="evidence" value="ECO:0007669"/>
    <property type="project" value="InterPro"/>
</dbReference>
<keyword evidence="2 3" id="KW-0520">NAD</keyword>
<comment type="catalytic activity">
    <reaction evidence="3">
        <text>N(6)-acetyl-L-lysyl-[protein] + NAD(+) + H2O = 2''-O-acetyl-ADP-D-ribose + nicotinamide + L-lysyl-[protein]</text>
        <dbReference type="Rhea" id="RHEA:43636"/>
        <dbReference type="Rhea" id="RHEA-COMP:9752"/>
        <dbReference type="Rhea" id="RHEA-COMP:10731"/>
        <dbReference type="ChEBI" id="CHEBI:15377"/>
        <dbReference type="ChEBI" id="CHEBI:17154"/>
        <dbReference type="ChEBI" id="CHEBI:29969"/>
        <dbReference type="ChEBI" id="CHEBI:57540"/>
        <dbReference type="ChEBI" id="CHEBI:61930"/>
        <dbReference type="ChEBI" id="CHEBI:83767"/>
        <dbReference type="EC" id="2.3.1.286"/>
    </reaction>
</comment>
<comment type="catalytic activity">
    <reaction evidence="3">
        <text>N(6)-succinyl-L-lysyl-[protein] + NAD(+) + H2O = 2''-O-succinyl-ADP-D-ribose + nicotinamide + L-lysyl-[protein]</text>
        <dbReference type="Rhea" id="RHEA:47668"/>
        <dbReference type="Rhea" id="RHEA-COMP:9752"/>
        <dbReference type="Rhea" id="RHEA-COMP:11877"/>
        <dbReference type="ChEBI" id="CHEBI:15377"/>
        <dbReference type="ChEBI" id="CHEBI:17154"/>
        <dbReference type="ChEBI" id="CHEBI:29969"/>
        <dbReference type="ChEBI" id="CHEBI:57540"/>
        <dbReference type="ChEBI" id="CHEBI:87830"/>
        <dbReference type="ChEBI" id="CHEBI:87832"/>
    </reaction>
</comment>
<evidence type="ECO:0000259" key="5">
    <source>
        <dbReference type="PROSITE" id="PS50305"/>
    </source>
</evidence>
<dbReference type="EMBL" id="BCSY01000078">
    <property type="protein sequence ID" value="GAS98008.1"/>
    <property type="molecule type" value="Genomic_DNA"/>
</dbReference>
<dbReference type="EC" id="2.3.1.286" evidence="3"/>
<dbReference type="Proteomes" id="UP000069443">
    <property type="component" value="Unassembled WGS sequence"/>
</dbReference>
<evidence type="ECO:0000256" key="3">
    <source>
        <dbReference type="HAMAP-Rule" id="MF_01121"/>
    </source>
</evidence>
<comment type="similarity">
    <text evidence="3">Belongs to the sirtuin family. Class III subfamily.</text>
</comment>
<dbReference type="AlphaFoldDB" id="A0A100WHB0"/>
<reference evidence="7" key="2">
    <citation type="submission" date="2016-02" db="EMBL/GenBank/DDBJ databases">
        <title>Draft genome sequence of five rapidly growing Mycobacterium species.</title>
        <authorList>
            <person name="Katahira K."/>
            <person name="Gotou Y."/>
            <person name="Iida K."/>
            <person name="Ogura Y."/>
            <person name="Hayashi T."/>
        </authorList>
    </citation>
    <scope>NUCLEOTIDE SEQUENCE [LARGE SCALE GENOMIC DNA]</scope>
    <source>
        <strain evidence="7">JCM15298</strain>
    </source>
</reference>
<dbReference type="GO" id="GO:0005737">
    <property type="term" value="C:cytoplasm"/>
    <property type="evidence" value="ECO:0007669"/>
    <property type="project" value="UniProtKB-SubCell"/>
</dbReference>
<comment type="caution">
    <text evidence="6">The sequence shown here is derived from an EMBL/GenBank/DDBJ whole genome shotgun (WGS) entry which is preliminary data.</text>
</comment>
<dbReference type="InterPro" id="IPR026591">
    <property type="entry name" value="Sirtuin_cat_small_dom_sf"/>
</dbReference>
<keyword evidence="1" id="KW-0808">Transferase</keyword>
<dbReference type="PROSITE" id="PS50305">
    <property type="entry name" value="SIRTUIN"/>
    <property type="match status" value="1"/>
</dbReference>
<feature type="binding site" evidence="3 4">
    <location>
        <position position="152"/>
    </location>
    <ligand>
        <name>Zn(2+)</name>
        <dbReference type="ChEBI" id="CHEBI:29105"/>
    </ligand>
</feature>
<keyword evidence="3 4" id="KW-0862">Zinc</keyword>
<keyword evidence="3" id="KW-0963">Cytoplasm</keyword>
<feature type="binding site" evidence="3">
    <location>
        <begin position="189"/>
        <end position="191"/>
    </location>
    <ligand>
        <name>NAD(+)</name>
        <dbReference type="ChEBI" id="CHEBI:57540"/>
    </ligand>
</feature>
<sequence length="249" mass="26624">MPSIAHTGYFGGVQVTVLSGAGMSAESGVPTFRDVETGLWAKVDPYEISSSEGWQRHPEKVWAWYLWRHYLMDAVQPNNGHRAVAAWEDYADVHIATQNVDNLHERAGSSRVHHLHGSLFEFRCDRCQMPFTGELPAMPEPVEVVEPPHCACGGLIRPDVVWFGEGLPDDAWDAAVQAVAGADVVIVVGTSSIVYPAAGLPEAALANGIPVIEVNPQATPLSAAATAVVREPAAVALPGLLQRLPALLG</sequence>